<proteinExistence type="predicted"/>
<dbReference type="Proteomes" id="UP001595892">
    <property type="component" value="Unassembled WGS sequence"/>
</dbReference>
<dbReference type="RefSeq" id="WP_377003152.1">
    <property type="nucleotide sequence ID" value="NZ_JBHSGG010000003.1"/>
</dbReference>
<gene>
    <name evidence="1" type="ORF">ACFO3Q_03050</name>
</gene>
<dbReference type="EMBL" id="JBHSGG010000003">
    <property type="protein sequence ID" value="MFC4727146.1"/>
    <property type="molecule type" value="Genomic_DNA"/>
</dbReference>
<keyword evidence="2" id="KW-1185">Reference proteome</keyword>
<protein>
    <submittedName>
        <fullName evidence="1">Uncharacterized protein</fullName>
    </submittedName>
</protein>
<name>A0ABV9NGU5_9GAMM</name>
<evidence type="ECO:0000313" key="2">
    <source>
        <dbReference type="Proteomes" id="UP001595892"/>
    </source>
</evidence>
<organism evidence="1 2">
    <name type="scientific">Coralloluteibacterium thermophilum</name>
    <dbReference type="NCBI Taxonomy" id="2707049"/>
    <lineage>
        <taxon>Bacteria</taxon>
        <taxon>Pseudomonadati</taxon>
        <taxon>Pseudomonadota</taxon>
        <taxon>Gammaproteobacteria</taxon>
        <taxon>Lysobacterales</taxon>
        <taxon>Lysobacteraceae</taxon>
        <taxon>Coralloluteibacterium</taxon>
    </lineage>
</organism>
<reference evidence="2" key="1">
    <citation type="journal article" date="2019" name="Int. J. Syst. Evol. Microbiol.">
        <title>The Global Catalogue of Microorganisms (GCM) 10K type strain sequencing project: providing services to taxonomists for standard genome sequencing and annotation.</title>
        <authorList>
            <consortium name="The Broad Institute Genomics Platform"/>
            <consortium name="The Broad Institute Genome Sequencing Center for Infectious Disease"/>
            <person name="Wu L."/>
            <person name="Ma J."/>
        </authorList>
    </citation>
    <scope>NUCLEOTIDE SEQUENCE [LARGE SCALE GENOMIC DNA]</scope>
    <source>
        <strain evidence="2">CGMCC 1.13574</strain>
    </source>
</reference>
<accession>A0ABV9NGU5</accession>
<comment type="caution">
    <text evidence="1">The sequence shown here is derived from an EMBL/GenBank/DDBJ whole genome shotgun (WGS) entry which is preliminary data.</text>
</comment>
<evidence type="ECO:0000313" key="1">
    <source>
        <dbReference type="EMBL" id="MFC4727146.1"/>
    </source>
</evidence>
<sequence length="373" mass="42824">MPWVQIADAGVQYEFDDHGFGGAEMSGSVIRATDMTGGFSVHLWDTPRRFRLTFSDYRSHAVVGNEGLSYVVYYPDDEEAFVYNGDTARDAHRFVPNPVETSETWSITYGAGAGTETSRQDSFEMRVEVWADGPQPEVSYNCECEDEHPSRTLAELRTSLMRRLGFSAQAANPPPGMAELLNDFLYDAQQQLIWRYDVLRTERFFTWDLLPGVRFYDLVDNVDTCTVELDPRKLSWVGVERDGRWYELIQGIPPELYSRPEQNWRPTRFEIRQCIEVHPAPDVAGMKLRVKGRFPPTRFREDEDRTSIDHHAVFLLALANAKAHYQQPDAGNYVQQLEVLIRKLVAGAHGTRRYIPGARPTFPRDEPQWEPLP</sequence>